<dbReference type="Proteomes" id="UP000663836">
    <property type="component" value="Unassembled WGS sequence"/>
</dbReference>
<dbReference type="EMBL" id="CAJOBD010001796">
    <property type="protein sequence ID" value="CAF3832337.1"/>
    <property type="molecule type" value="Genomic_DNA"/>
</dbReference>
<dbReference type="PROSITE" id="PS50181">
    <property type="entry name" value="FBOX"/>
    <property type="match status" value="1"/>
</dbReference>
<sequence length="98" mass="11738">MCDYIPQISHKLEYLPNEILLEIFDYIQLNDLITIYSNNPRLVIERPLTYLILADHIIQQHINLKYLKLNLYGYWTLEKLDSFFAYIPNIKIFNLSSS</sequence>
<evidence type="ECO:0000259" key="1">
    <source>
        <dbReference type="PROSITE" id="PS50181"/>
    </source>
</evidence>
<reference evidence="2" key="1">
    <citation type="submission" date="2021-02" db="EMBL/GenBank/DDBJ databases">
        <authorList>
            <person name="Nowell W R."/>
        </authorList>
    </citation>
    <scope>NUCLEOTIDE SEQUENCE</scope>
</reference>
<dbReference type="AlphaFoldDB" id="A0A819DSP9"/>
<feature type="domain" description="F-box" evidence="1">
    <location>
        <begin position="9"/>
        <end position="53"/>
    </location>
</feature>
<name>A0A819DSP9_9BILA</name>
<gene>
    <name evidence="2" type="ORF">JBS370_LOCUS17136</name>
</gene>
<proteinExistence type="predicted"/>
<evidence type="ECO:0000313" key="2">
    <source>
        <dbReference type="EMBL" id="CAF3832337.1"/>
    </source>
</evidence>
<protein>
    <recommendedName>
        <fullName evidence="1">F-box domain-containing protein</fullName>
    </recommendedName>
</protein>
<organism evidence="2 3">
    <name type="scientific">Rotaria sordida</name>
    <dbReference type="NCBI Taxonomy" id="392033"/>
    <lineage>
        <taxon>Eukaryota</taxon>
        <taxon>Metazoa</taxon>
        <taxon>Spiralia</taxon>
        <taxon>Gnathifera</taxon>
        <taxon>Rotifera</taxon>
        <taxon>Eurotatoria</taxon>
        <taxon>Bdelloidea</taxon>
        <taxon>Philodinida</taxon>
        <taxon>Philodinidae</taxon>
        <taxon>Rotaria</taxon>
    </lineage>
</organism>
<dbReference type="InterPro" id="IPR001810">
    <property type="entry name" value="F-box_dom"/>
</dbReference>
<feature type="non-terminal residue" evidence="2">
    <location>
        <position position="1"/>
    </location>
</feature>
<accession>A0A819DSP9</accession>
<comment type="caution">
    <text evidence="2">The sequence shown here is derived from an EMBL/GenBank/DDBJ whole genome shotgun (WGS) entry which is preliminary data.</text>
</comment>
<evidence type="ECO:0000313" key="3">
    <source>
        <dbReference type="Proteomes" id="UP000663836"/>
    </source>
</evidence>